<dbReference type="AlphaFoldDB" id="A0A0V0QIP0"/>
<evidence type="ECO:0000313" key="2">
    <source>
        <dbReference type="Proteomes" id="UP000054937"/>
    </source>
</evidence>
<proteinExistence type="predicted"/>
<name>A0A0V0QIP0_PSEPJ</name>
<sequence>MNFSGRVERFLRVKYSYKELNDYIFEACNDYLKLKSEEKQKFVEDLFQQFTRLQDELFDQLPRSFLELALVISDRMIYFQFKKKQQGDTSSQFSKANELAIKLFNKVSNSKNKFLLYYYLNERMQNQQSIDAKFMILELYLENLKQLENKQDMFDTILPQVLKPLRDGLDNIVQFYLTKKLKDEDFKNPEGYYANFTSWIFDYMKRFLDTLVEILKEIDVQEIICLTHIYQQDEDGRIQKKQGVEKLMIKYFIQLFFLDVFECVDNLNELSQKNVPQIAENLGFIQNLIKEHVIPNHNQQNLIQDFIQNENFIQSALLEDDMRIEDEEEMQGDQDYLKFQKEKKAEQRKQQQKELKYTEKNNYNIIFVSLSVIDLLGNKNKDKHQQQKSQNIQLLYSSSERLRILFQVLLQLNYQRPEKLVILYDLLELLVEEFQKFSNKIEQKKLAQIDSQYYFQVDIKITIKQLLLNFGQKEKFAKFIFNLIVAHNQQQQVQILNEIIELVQGQEFIKNVFFPNIIKQAENLKNKEEQQQLFSQYQNKFSQQIQNELDLFEDNKIDLQYDSTYILGIINLITQFNEQITKKLDLDQQVLNKKLQKLKQLFMEKEEQSRKDIQTLIKIKNESPDKESSSQILGKYQQALNNIVEIKNQLEALN</sequence>
<keyword evidence="2" id="KW-1185">Reference proteome</keyword>
<dbReference type="Proteomes" id="UP000054937">
    <property type="component" value="Unassembled WGS sequence"/>
</dbReference>
<dbReference type="InParanoid" id="A0A0V0QIP0"/>
<protein>
    <submittedName>
        <fullName evidence="1">Uncharacterized protein</fullName>
    </submittedName>
</protein>
<dbReference type="EMBL" id="LDAU01000159">
    <property type="protein sequence ID" value="KRX02022.1"/>
    <property type="molecule type" value="Genomic_DNA"/>
</dbReference>
<evidence type="ECO:0000313" key="1">
    <source>
        <dbReference type="EMBL" id="KRX02022.1"/>
    </source>
</evidence>
<organism evidence="1 2">
    <name type="scientific">Pseudocohnilembus persalinus</name>
    <name type="common">Ciliate</name>
    <dbReference type="NCBI Taxonomy" id="266149"/>
    <lineage>
        <taxon>Eukaryota</taxon>
        <taxon>Sar</taxon>
        <taxon>Alveolata</taxon>
        <taxon>Ciliophora</taxon>
        <taxon>Intramacronucleata</taxon>
        <taxon>Oligohymenophorea</taxon>
        <taxon>Scuticociliatia</taxon>
        <taxon>Philasterida</taxon>
        <taxon>Pseudocohnilembidae</taxon>
        <taxon>Pseudocohnilembus</taxon>
    </lineage>
</organism>
<reference evidence="1 2" key="1">
    <citation type="journal article" date="2015" name="Sci. Rep.">
        <title>Genome of the facultative scuticociliatosis pathogen Pseudocohnilembus persalinus provides insight into its virulence through horizontal gene transfer.</title>
        <authorList>
            <person name="Xiong J."/>
            <person name="Wang G."/>
            <person name="Cheng J."/>
            <person name="Tian M."/>
            <person name="Pan X."/>
            <person name="Warren A."/>
            <person name="Jiang C."/>
            <person name="Yuan D."/>
            <person name="Miao W."/>
        </authorList>
    </citation>
    <scope>NUCLEOTIDE SEQUENCE [LARGE SCALE GENOMIC DNA]</scope>
    <source>
        <strain evidence="1">36N120E</strain>
    </source>
</reference>
<comment type="caution">
    <text evidence="1">The sequence shown here is derived from an EMBL/GenBank/DDBJ whole genome shotgun (WGS) entry which is preliminary data.</text>
</comment>
<gene>
    <name evidence="1" type="ORF">PPERSA_07667</name>
</gene>
<accession>A0A0V0QIP0</accession>